<evidence type="ECO:0000313" key="17">
    <source>
        <dbReference type="RefSeq" id="XP_013169791.1"/>
    </source>
</evidence>
<dbReference type="PANTHER" id="PTHR11035">
    <property type="entry name" value="VERY-LONG-CHAIN (3R)-3-HYDROXYACYL-COA DEHYDRATASE"/>
    <property type="match status" value="1"/>
</dbReference>
<evidence type="ECO:0000259" key="16">
    <source>
        <dbReference type="PROSITE" id="PS51203"/>
    </source>
</evidence>
<evidence type="ECO:0000256" key="15">
    <source>
        <dbReference type="RuleBase" id="RU363109"/>
    </source>
</evidence>
<feature type="transmembrane region" description="Helical" evidence="15">
    <location>
        <begin position="153"/>
        <end position="175"/>
    </location>
</feature>
<dbReference type="GO" id="GO:0005789">
    <property type="term" value="C:endoplasmic reticulum membrane"/>
    <property type="evidence" value="ECO:0007669"/>
    <property type="project" value="UniProtKB-SubCell"/>
</dbReference>
<dbReference type="Gene3D" id="2.60.40.790">
    <property type="match status" value="1"/>
</dbReference>
<evidence type="ECO:0000256" key="9">
    <source>
        <dbReference type="ARBA" id="ARBA00022989"/>
    </source>
</evidence>
<proteinExistence type="inferred from homology"/>
<feature type="transmembrane region" description="Helical" evidence="15">
    <location>
        <begin position="326"/>
        <end position="349"/>
    </location>
</feature>
<comment type="pathway">
    <text evidence="2 15">Lipid metabolism; fatty acid biosynthesis.</text>
</comment>
<dbReference type="InterPro" id="IPR008978">
    <property type="entry name" value="HSP20-like_chaperone"/>
</dbReference>
<reference evidence="17" key="1">
    <citation type="submission" date="2025-08" db="UniProtKB">
        <authorList>
            <consortium name="RefSeq"/>
        </authorList>
    </citation>
    <scope>IDENTIFICATION</scope>
</reference>
<keyword evidence="13 15" id="KW-0275">Fatty acid biosynthesis</keyword>
<evidence type="ECO:0000256" key="1">
    <source>
        <dbReference type="ARBA" id="ARBA00004477"/>
    </source>
</evidence>
<evidence type="ECO:0000256" key="13">
    <source>
        <dbReference type="ARBA" id="ARBA00023160"/>
    </source>
</evidence>
<dbReference type="SUPFAM" id="SSF49764">
    <property type="entry name" value="HSP20-like chaperones"/>
    <property type="match status" value="1"/>
</dbReference>
<dbReference type="Proteomes" id="UP000694872">
    <property type="component" value="Unplaced"/>
</dbReference>
<dbReference type="GO" id="GO:0102158">
    <property type="term" value="F:very-long-chain (3R)-3-hydroxyacyl-CoA dehydratase activity"/>
    <property type="evidence" value="ECO:0007669"/>
    <property type="project" value="UniProtKB-EC"/>
</dbReference>
<evidence type="ECO:0000256" key="2">
    <source>
        <dbReference type="ARBA" id="ARBA00005194"/>
    </source>
</evidence>
<comment type="subcellular location">
    <subcellularLocation>
        <location evidence="1 15">Endoplasmic reticulum membrane</location>
        <topology evidence="1 15">Multi-pass membrane protein</topology>
    </subcellularLocation>
</comment>
<dbReference type="EC" id="4.2.1.134" evidence="4 15"/>
<feature type="transmembrane region" description="Helical" evidence="15">
    <location>
        <begin position="248"/>
        <end position="266"/>
    </location>
</feature>
<dbReference type="PROSITE" id="PS51203">
    <property type="entry name" value="CS"/>
    <property type="match status" value="1"/>
</dbReference>
<evidence type="ECO:0000256" key="12">
    <source>
        <dbReference type="ARBA" id="ARBA00023136"/>
    </source>
</evidence>
<comment type="catalytic activity">
    <reaction evidence="15">
        <text>a very-long-chain (3R)-3-hydroxyacyl-CoA = a very-long-chain (2E)-enoyl-CoA + H2O</text>
        <dbReference type="Rhea" id="RHEA:45812"/>
        <dbReference type="ChEBI" id="CHEBI:15377"/>
        <dbReference type="ChEBI" id="CHEBI:83728"/>
        <dbReference type="ChEBI" id="CHEBI:85440"/>
        <dbReference type="EC" id="4.2.1.134"/>
    </reaction>
</comment>
<dbReference type="GO" id="GO:0030148">
    <property type="term" value="P:sphingolipid biosynthetic process"/>
    <property type="evidence" value="ECO:0007669"/>
    <property type="project" value="TreeGrafter"/>
</dbReference>
<dbReference type="RefSeq" id="XP_013169791.1">
    <property type="nucleotide sequence ID" value="XM_013314337.1"/>
</dbReference>
<feature type="domain" description="CS" evidence="16">
    <location>
        <begin position="3"/>
        <end position="96"/>
    </location>
</feature>
<evidence type="ECO:0000256" key="14">
    <source>
        <dbReference type="ARBA" id="ARBA00023239"/>
    </source>
</evidence>
<name>A0AAJ6ZCN1_PAPXU</name>
<gene>
    <name evidence="17" type="primary">LOC106119391</name>
</gene>
<dbReference type="KEGG" id="pxu:106119391"/>
<comment type="function">
    <text evidence="15">Catalyzes the third of the four reactions of the long-chain fatty acids elongation cycle. This endoplasmic reticulum-bound enzymatic process, allows the addition of two carbons to the chain of long- and very long-chain fatty acids/VLCFAs per cycle. This enzyme catalyzes the dehydration of the 3-hydroxyacyl-CoA intermediate into trans-2,3-enoyl-CoA, within each cycle of fatty acid elongation. Thereby, it participates to the production of VLCFAs of different chain lengths that are involved in multiple biological processes as precursors of membrane lipids and lipid mediators.</text>
</comment>
<evidence type="ECO:0000256" key="6">
    <source>
        <dbReference type="ARBA" id="ARBA00022692"/>
    </source>
</evidence>
<dbReference type="GO" id="GO:0030497">
    <property type="term" value="P:fatty acid elongation"/>
    <property type="evidence" value="ECO:0007669"/>
    <property type="project" value="TreeGrafter"/>
</dbReference>
<dbReference type="InterPro" id="IPR007482">
    <property type="entry name" value="Tyr_Pase-like_PTPLA"/>
</dbReference>
<evidence type="ECO:0000256" key="4">
    <source>
        <dbReference type="ARBA" id="ARBA00013122"/>
    </source>
</evidence>
<dbReference type="PANTHER" id="PTHR11035:SF35">
    <property type="entry name" value="VERY-LONG-CHAIN (3R)-3-HYDROXYACYL-COA DEHYDRATASE"/>
    <property type="match status" value="1"/>
</dbReference>
<evidence type="ECO:0000256" key="11">
    <source>
        <dbReference type="ARBA" id="ARBA00023098"/>
    </source>
</evidence>
<evidence type="ECO:0000256" key="5">
    <source>
        <dbReference type="ARBA" id="ARBA00022516"/>
    </source>
</evidence>
<keyword evidence="8 15" id="KW-0276">Fatty acid metabolism</keyword>
<evidence type="ECO:0000256" key="8">
    <source>
        <dbReference type="ARBA" id="ARBA00022832"/>
    </source>
</evidence>
<keyword evidence="7 15" id="KW-0256">Endoplasmic reticulum</keyword>
<keyword evidence="5 15" id="KW-0444">Lipid biosynthesis</keyword>
<keyword evidence="14 15" id="KW-0456">Lyase</keyword>
<comment type="caution">
    <text evidence="15">Lacks conserved residue(s) required for the propagation of feature annotation.</text>
</comment>
<dbReference type="InterPro" id="IPR007052">
    <property type="entry name" value="CS_dom"/>
</dbReference>
<sequence>MVVPSPFVYWAQTDKIITLKIDLKNVVKPDVDIIDNKIKFYGKGIGAHGETQYGFSLDLFSSLKSDHEQSPTIRLYDNRVELILKKEKDAWWPRLTAQPQKPAWLKINFDLWKSEDGVDSDEEARDVMKDYPGMYDQLHKEEMGYRKEDFKKVYLIVYNLFQFIGFTYVLAVMGVRYAKLEYESVTDTYEHVGSAMKFLQLMQYLEVMHPMFGYTKGGVLVPFLQTSGRAFVLFVMIEAEPRMQTKPVVFYLFLIWGLIEVVRYPFYITQIYKKEIYLLTWLRYTLWIPLYPLGILCESIVILRNIPYFEETQKFSVSMPNEWNFAFHLPSLMRVYLLVLTFPGMFFVMSHMHKLRTVKLKPKVIIKKSK</sequence>
<keyword evidence="10" id="KW-0175">Coiled coil</keyword>
<dbReference type="GO" id="GO:0042761">
    <property type="term" value="P:very long-chain fatty acid biosynthetic process"/>
    <property type="evidence" value="ECO:0007669"/>
    <property type="project" value="TreeGrafter"/>
</dbReference>
<keyword evidence="12 15" id="KW-0472">Membrane</keyword>
<feature type="transmembrane region" description="Helical" evidence="15">
    <location>
        <begin position="286"/>
        <end position="306"/>
    </location>
</feature>
<comment type="similarity">
    <text evidence="3 15">Belongs to the very long-chain fatty acids dehydratase HACD family.</text>
</comment>
<organism evidence="17">
    <name type="scientific">Papilio xuthus</name>
    <name type="common">Asian swallowtail butterfly</name>
    <dbReference type="NCBI Taxonomy" id="66420"/>
    <lineage>
        <taxon>Eukaryota</taxon>
        <taxon>Metazoa</taxon>
        <taxon>Ecdysozoa</taxon>
        <taxon>Arthropoda</taxon>
        <taxon>Hexapoda</taxon>
        <taxon>Insecta</taxon>
        <taxon>Pterygota</taxon>
        <taxon>Neoptera</taxon>
        <taxon>Endopterygota</taxon>
        <taxon>Lepidoptera</taxon>
        <taxon>Glossata</taxon>
        <taxon>Ditrysia</taxon>
        <taxon>Papilionoidea</taxon>
        <taxon>Papilionidae</taxon>
        <taxon>Papilioninae</taxon>
        <taxon>Papilio</taxon>
    </lineage>
</organism>
<evidence type="ECO:0000256" key="3">
    <source>
        <dbReference type="ARBA" id="ARBA00007811"/>
    </source>
</evidence>
<evidence type="ECO:0000256" key="7">
    <source>
        <dbReference type="ARBA" id="ARBA00022824"/>
    </source>
</evidence>
<dbReference type="CDD" id="cd06465">
    <property type="entry name" value="p23_hB-ind1_like"/>
    <property type="match status" value="1"/>
</dbReference>
<dbReference type="Pfam" id="PF04387">
    <property type="entry name" value="PTPLA"/>
    <property type="match status" value="1"/>
</dbReference>
<keyword evidence="6 15" id="KW-0812">Transmembrane</keyword>
<dbReference type="GeneID" id="106119391"/>
<dbReference type="CTD" id="201562"/>
<dbReference type="AlphaFoldDB" id="A0AAJ6ZCN1"/>
<evidence type="ECO:0000256" key="10">
    <source>
        <dbReference type="ARBA" id="ARBA00023054"/>
    </source>
</evidence>
<protein>
    <recommendedName>
        <fullName evidence="4 15">Very-long-chain (3R)-3-hydroxyacyl-CoA dehydratase</fullName>
        <ecNumber evidence="4 15">4.2.1.134</ecNumber>
    </recommendedName>
</protein>
<keyword evidence="11 15" id="KW-0443">Lipid metabolism</keyword>
<keyword evidence="9 15" id="KW-1133">Transmembrane helix</keyword>
<accession>A0AAJ6ZCN1</accession>